<evidence type="ECO:0008006" key="3">
    <source>
        <dbReference type="Google" id="ProtNLM"/>
    </source>
</evidence>
<dbReference type="InterPro" id="IPR008492">
    <property type="entry name" value="Rv2714-like"/>
</dbReference>
<accession>A0A7W9DAC1</accession>
<dbReference type="Pfam" id="PF09754">
    <property type="entry name" value="PAC2"/>
    <property type="match status" value="1"/>
</dbReference>
<dbReference type="Gene3D" id="1.10.287.100">
    <property type="match status" value="1"/>
</dbReference>
<dbReference type="SUPFAM" id="SSF159659">
    <property type="entry name" value="Cgl1923-like"/>
    <property type="match status" value="1"/>
</dbReference>
<organism evidence="1 2">
    <name type="scientific">Neomicrococcus lactis</name>
    <dbReference type="NCBI Taxonomy" id="732241"/>
    <lineage>
        <taxon>Bacteria</taxon>
        <taxon>Bacillati</taxon>
        <taxon>Actinomycetota</taxon>
        <taxon>Actinomycetes</taxon>
        <taxon>Micrococcales</taxon>
        <taxon>Micrococcaceae</taxon>
        <taxon>Neomicrococcus</taxon>
    </lineage>
</organism>
<dbReference type="RefSeq" id="WP_183640270.1">
    <property type="nucleotide sequence ID" value="NZ_JACHBL010000001.1"/>
</dbReference>
<dbReference type="PIRSF" id="PIRSF028754">
    <property type="entry name" value="UCP028754"/>
    <property type="match status" value="1"/>
</dbReference>
<name>A0A7W9DAC1_9MICC</name>
<dbReference type="InterPro" id="IPR038389">
    <property type="entry name" value="PSMG2_sf"/>
</dbReference>
<proteinExistence type="predicted"/>
<dbReference type="AlphaFoldDB" id="A0A7W9DAC1"/>
<comment type="caution">
    <text evidence="1">The sequence shown here is derived from an EMBL/GenBank/DDBJ whole genome shotgun (WGS) entry which is preliminary data.</text>
</comment>
<dbReference type="Proteomes" id="UP000523863">
    <property type="component" value="Unassembled WGS sequence"/>
</dbReference>
<keyword evidence="2" id="KW-1185">Reference proteome</keyword>
<reference evidence="1 2" key="1">
    <citation type="submission" date="2020-08" db="EMBL/GenBank/DDBJ databases">
        <title>Sequencing the genomes of 1000 actinobacteria strains.</title>
        <authorList>
            <person name="Klenk H.-P."/>
        </authorList>
    </citation>
    <scope>NUCLEOTIDE SEQUENCE [LARGE SCALE GENOMIC DNA]</scope>
    <source>
        <strain evidence="1 2">DSM 23694</strain>
    </source>
</reference>
<evidence type="ECO:0000313" key="2">
    <source>
        <dbReference type="Proteomes" id="UP000523863"/>
    </source>
</evidence>
<dbReference type="EMBL" id="JACHBL010000001">
    <property type="protein sequence ID" value="MBB5597304.1"/>
    <property type="molecule type" value="Genomic_DNA"/>
</dbReference>
<evidence type="ECO:0000313" key="1">
    <source>
        <dbReference type="EMBL" id="MBB5597304.1"/>
    </source>
</evidence>
<dbReference type="Gene3D" id="3.40.50.10900">
    <property type="entry name" value="PAC-like subunit"/>
    <property type="match status" value="1"/>
</dbReference>
<dbReference type="InterPro" id="IPR019151">
    <property type="entry name" value="Proteasome_assmbl_chaperone_2"/>
</dbReference>
<gene>
    <name evidence="1" type="ORF">BKA12_000384</name>
</gene>
<protein>
    <recommendedName>
        <fullName evidence="3">PAC2 family protein</fullName>
    </recommendedName>
</protein>
<sequence>MDLVKVDEQVAKTLRGQNLDMLVLLDGHMDAGHALSQIRETLLDELPARNVAIFDADSLIDHTSRRPRITFDNGQFVDYAPHRIAIDALTDGLGRDFLVLSGPEPSLHWERVSAAMSWLHNNLGINRTAFLGAVPMPVPHTRPITGTVHGNSAAPDGGAPQWPTPIVVPASLSQVIQVSLESDGKKTIGFTMHVPHYLSDNQYPKAALGGLEYMGAALGLALPTDELREQGRDVESKIAEQVAASPEIQAMVQNIEEQFDSHREGMRTQSLLLEGGEVPDGESIAAAASEFLRLELEERKSDPSPEHDGDHTA</sequence>